<reference evidence="4 5" key="1">
    <citation type="submission" date="2013-03" db="EMBL/GenBank/DDBJ databases">
        <title>The Genome Sequence of Phialophora europaea CBS 101466.</title>
        <authorList>
            <consortium name="The Broad Institute Genomics Platform"/>
            <person name="Cuomo C."/>
            <person name="de Hoog S."/>
            <person name="Gorbushina A."/>
            <person name="Walker B."/>
            <person name="Young S.K."/>
            <person name="Zeng Q."/>
            <person name="Gargeya S."/>
            <person name="Fitzgerald M."/>
            <person name="Haas B."/>
            <person name="Abouelleil A."/>
            <person name="Allen A.W."/>
            <person name="Alvarado L."/>
            <person name="Arachchi H.M."/>
            <person name="Berlin A.M."/>
            <person name="Chapman S.B."/>
            <person name="Gainer-Dewar J."/>
            <person name="Goldberg J."/>
            <person name="Griggs A."/>
            <person name="Gujja S."/>
            <person name="Hansen M."/>
            <person name="Howarth C."/>
            <person name="Imamovic A."/>
            <person name="Ireland A."/>
            <person name="Larimer J."/>
            <person name="McCowan C."/>
            <person name="Murphy C."/>
            <person name="Pearson M."/>
            <person name="Poon T.W."/>
            <person name="Priest M."/>
            <person name="Roberts A."/>
            <person name="Saif S."/>
            <person name="Shea T."/>
            <person name="Sisk P."/>
            <person name="Sykes S."/>
            <person name="Wortman J."/>
            <person name="Nusbaum C."/>
            <person name="Birren B."/>
        </authorList>
    </citation>
    <scope>NUCLEOTIDE SEQUENCE [LARGE SCALE GENOMIC DNA]</scope>
    <source>
        <strain evidence="4 5">CBS 101466</strain>
    </source>
</reference>
<feature type="transmembrane region" description="Helical" evidence="2">
    <location>
        <begin position="6"/>
        <end position="27"/>
    </location>
</feature>
<dbReference type="EMBL" id="KB822721">
    <property type="protein sequence ID" value="ETN39505.1"/>
    <property type="molecule type" value="Genomic_DNA"/>
</dbReference>
<dbReference type="RefSeq" id="XP_008718290.1">
    <property type="nucleotide sequence ID" value="XM_008720068.1"/>
</dbReference>
<feature type="region of interest" description="Disordered" evidence="1">
    <location>
        <begin position="211"/>
        <end position="304"/>
    </location>
</feature>
<dbReference type="PANTHER" id="PTHR37542">
    <property type="entry name" value="HELO DOMAIN-CONTAINING PROTEIN-RELATED"/>
    <property type="match status" value="1"/>
</dbReference>
<keyword evidence="2" id="KW-0472">Membrane</keyword>
<sequence length="304" mass="34519">MDPVGFSVGIIGLAGLVSTCIQGFQIIRSMKAFSREMELLFTKLDIENELFVQWAHQCGLLKRQRIDGRLFNPKTDIVIHRILKEISELQVEAANLQRKYLPAGRDDEKCDWGYTAGGDKIGLRRKFMFTIHDKEDFNHLITELGYFVGKLSQMIPSIEQRKATRDDMAAIGCDPSTVHLLQYKPKYQSKHSYRDEDDSSTITVAANMARTLQEGRQERPHKRRPNSLDPYEDRYLQPPPPSYSQTELSNGSGRSSHGSHGSGRSHVSSASRSSGRSRQSSGDAAREMFRDLTFKNGRRSSDYR</sequence>
<proteinExistence type="predicted"/>
<dbReference type="PANTHER" id="PTHR37542:SF3">
    <property type="entry name" value="PRION-INHIBITION AND PROPAGATION HELO DOMAIN-CONTAINING PROTEIN"/>
    <property type="match status" value="1"/>
</dbReference>
<feature type="compositionally biased region" description="Low complexity" evidence="1">
    <location>
        <begin position="249"/>
        <end position="282"/>
    </location>
</feature>
<accession>W2RT62</accession>
<name>W2RT62_CYPE1</name>
<dbReference type="AlphaFoldDB" id="W2RT62"/>
<feature type="domain" description="Prion-inhibition and propagation HeLo" evidence="3">
    <location>
        <begin position="5"/>
        <end position="174"/>
    </location>
</feature>
<evidence type="ECO:0000313" key="5">
    <source>
        <dbReference type="Proteomes" id="UP000030752"/>
    </source>
</evidence>
<organism evidence="4 5">
    <name type="scientific">Cyphellophora europaea (strain CBS 101466)</name>
    <name type="common">Phialophora europaea</name>
    <dbReference type="NCBI Taxonomy" id="1220924"/>
    <lineage>
        <taxon>Eukaryota</taxon>
        <taxon>Fungi</taxon>
        <taxon>Dikarya</taxon>
        <taxon>Ascomycota</taxon>
        <taxon>Pezizomycotina</taxon>
        <taxon>Eurotiomycetes</taxon>
        <taxon>Chaetothyriomycetidae</taxon>
        <taxon>Chaetothyriales</taxon>
        <taxon>Cyphellophoraceae</taxon>
        <taxon>Cyphellophora</taxon>
    </lineage>
</organism>
<evidence type="ECO:0000313" key="4">
    <source>
        <dbReference type="EMBL" id="ETN39505.1"/>
    </source>
</evidence>
<evidence type="ECO:0000256" key="2">
    <source>
        <dbReference type="SAM" id="Phobius"/>
    </source>
</evidence>
<evidence type="ECO:0000256" key="1">
    <source>
        <dbReference type="SAM" id="MobiDB-lite"/>
    </source>
</evidence>
<dbReference type="STRING" id="1220924.W2RT62"/>
<evidence type="ECO:0000259" key="3">
    <source>
        <dbReference type="Pfam" id="PF14479"/>
    </source>
</evidence>
<keyword evidence="2" id="KW-0812">Transmembrane</keyword>
<dbReference type="HOGENOM" id="CLU_915329_0_0_1"/>
<dbReference type="VEuPathDB" id="FungiDB:HMPREF1541_05731"/>
<dbReference type="OrthoDB" id="4157928at2759"/>
<dbReference type="Gene3D" id="1.20.120.1020">
    <property type="entry name" value="Prion-inhibition and propagation, HeLo domain"/>
    <property type="match status" value="2"/>
</dbReference>
<feature type="compositionally biased region" description="Basic and acidic residues" evidence="1">
    <location>
        <begin position="284"/>
        <end position="304"/>
    </location>
</feature>
<dbReference type="Pfam" id="PF14479">
    <property type="entry name" value="HeLo"/>
    <property type="match status" value="1"/>
</dbReference>
<dbReference type="InterPro" id="IPR029498">
    <property type="entry name" value="HeLo_dom"/>
</dbReference>
<dbReference type="GeneID" id="19973070"/>
<dbReference type="Proteomes" id="UP000030752">
    <property type="component" value="Unassembled WGS sequence"/>
</dbReference>
<gene>
    <name evidence="4" type="ORF">HMPREF1541_05731</name>
</gene>
<protein>
    <recommendedName>
        <fullName evidence="3">Prion-inhibition and propagation HeLo domain-containing protein</fullName>
    </recommendedName>
</protein>
<keyword evidence="2" id="KW-1133">Transmembrane helix</keyword>
<keyword evidence="5" id="KW-1185">Reference proteome</keyword>
<dbReference type="InParanoid" id="W2RT62"/>
<dbReference type="InterPro" id="IPR038305">
    <property type="entry name" value="HeLo_sf"/>
</dbReference>